<evidence type="ECO:0000256" key="1">
    <source>
        <dbReference type="ARBA" id="ARBA00022723"/>
    </source>
</evidence>
<dbReference type="GO" id="GO:0046872">
    <property type="term" value="F:metal ion binding"/>
    <property type="evidence" value="ECO:0007669"/>
    <property type="project" value="UniProtKB-KW"/>
</dbReference>
<name>A0A1S1NHS0_9MYCO</name>
<organism evidence="6 7">
    <name type="scientific">Mycobacterium talmoniae</name>
    <dbReference type="NCBI Taxonomy" id="1858794"/>
    <lineage>
        <taxon>Bacteria</taxon>
        <taxon>Bacillati</taxon>
        <taxon>Actinomycetota</taxon>
        <taxon>Actinomycetes</taxon>
        <taxon>Mycobacteriales</taxon>
        <taxon>Mycobacteriaceae</taxon>
        <taxon>Mycobacterium</taxon>
    </lineage>
</organism>
<dbReference type="GO" id="GO:0004730">
    <property type="term" value="F:pseudouridylate synthase activity"/>
    <property type="evidence" value="ECO:0007669"/>
    <property type="project" value="InterPro"/>
</dbReference>
<keyword evidence="5" id="KW-0326">Glycosidase</keyword>
<gene>
    <name evidence="6" type="ORF">BKN37_18970</name>
</gene>
<protein>
    <recommendedName>
        <fullName evidence="8">Pseudouridine-5'-phosphate glycosidase</fullName>
    </recommendedName>
</protein>
<reference evidence="6 7" key="1">
    <citation type="submission" date="2016-10" db="EMBL/GenBank/DDBJ databases">
        <title>Genome sequence of Mycobacterium talmonii.</title>
        <authorList>
            <person name="Greninger A.L."/>
            <person name="Elliott B."/>
            <person name="Vasireddy S."/>
            <person name="Vasireddy R."/>
        </authorList>
    </citation>
    <scope>NUCLEOTIDE SEQUENCE [LARGE SCALE GENOMIC DNA]</scope>
    <source>
        <strain evidence="7">NE-TNMC-100812</strain>
    </source>
</reference>
<dbReference type="SUPFAM" id="SSF110581">
    <property type="entry name" value="Indigoidine synthase A-like"/>
    <property type="match status" value="1"/>
</dbReference>
<keyword evidence="2" id="KW-0378">Hydrolase</keyword>
<evidence type="ECO:0000313" key="7">
    <source>
        <dbReference type="Proteomes" id="UP000179734"/>
    </source>
</evidence>
<dbReference type="Gene3D" id="3.40.1790.10">
    <property type="entry name" value="Indigoidine synthase domain"/>
    <property type="match status" value="1"/>
</dbReference>
<dbReference type="InterPro" id="IPR007342">
    <property type="entry name" value="PsuG"/>
</dbReference>
<sequence>MLRVADEVADALHAGRPVVALETTLVSHGFSHGRGLAAAQAAERRVRAAGAVPCTVGIVDGWVRAGLGAADLDRFAEAGTTARKAGARDIAACVAQRALGATTVGGTLAVCRVLGIRFMATGGIGGVHRGFAETLDISGDLIQLARTPALVVCSGAKAILDVPATAELLETLNVPVLGWRVETLPVFYSGEGGPTVAARVETAAEAARVGLIHWQLAGESGLLLGRAPDPGLDIEPVLAEAVERVQHAGVTGPAVTPAVLALVEELTGGASVAVNQQLIADNAALAAEVAVAHAELG</sequence>
<dbReference type="Pfam" id="PF04227">
    <property type="entry name" value="Indigoidine_A"/>
    <property type="match status" value="1"/>
</dbReference>
<evidence type="ECO:0000256" key="2">
    <source>
        <dbReference type="ARBA" id="ARBA00022801"/>
    </source>
</evidence>
<comment type="caution">
    <text evidence="6">The sequence shown here is derived from an EMBL/GenBank/DDBJ whole genome shotgun (WGS) entry which is preliminary data.</text>
</comment>
<keyword evidence="7" id="KW-1185">Reference proteome</keyword>
<dbReference type="PANTHER" id="PTHR42909:SF1">
    <property type="entry name" value="CARBOHYDRATE KINASE PFKB DOMAIN-CONTAINING PROTEIN"/>
    <property type="match status" value="1"/>
</dbReference>
<dbReference type="InterPro" id="IPR022830">
    <property type="entry name" value="Indigdn_synthA-like"/>
</dbReference>
<evidence type="ECO:0000256" key="3">
    <source>
        <dbReference type="ARBA" id="ARBA00023211"/>
    </source>
</evidence>
<dbReference type="EMBL" id="MLQM01000120">
    <property type="protein sequence ID" value="OHU99722.1"/>
    <property type="molecule type" value="Genomic_DNA"/>
</dbReference>
<dbReference type="PANTHER" id="PTHR42909">
    <property type="entry name" value="ZGC:136858"/>
    <property type="match status" value="1"/>
</dbReference>
<evidence type="ECO:0000313" key="6">
    <source>
        <dbReference type="EMBL" id="OHU99722.1"/>
    </source>
</evidence>
<evidence type="ECO:0000256" key="5">
    <source>
        <dbReference type="ARBA" id="ARBA00023295"/>
    </source>
</evidence>
<accession>A0A1S1NHS0</accession>
<keyword evidence="4" id="KW-0456">Lyase</keyword>
<dbReference type="GO" id="GO:0016798">
    <property type="term" value="F:hydrolase activity, acting on glycosyl bonds"/>
    <property type="evidence" value="ECO:0007669"/>
    <property type="project" value="UniProtKB-KW"/>
</dbReference>
<evidence type="ECO:0008006" key="8">
    <source>
        <dbReference type="Google" id="ProtNLM"/>
    </source>
</evidence>
<keyword evidence="3" id="KW-0464">Manganese</keyword>
<evidence type="ECO:0000256" key="4">
    <source>
        <dbReference type="ARBA" id="ARBA00023239"/>
    </source>
</evidence>
<keyword evidence="1" id="KW-0479">Metal-binding</keyword>
<dbReference type="Proteomes" id="UP000179734">
    <property type="component" value="Unassembled WGS sequence"/>
</dbReference>
<dbReference type="AlphaFoldDB" id="A0A1S1NHS0"/>
<proteinExistence type="predicted"/>
<dbReference type="GO" id="GO:0005737">
    <property type="term" value="C:cytoplasm"/>
    <property type="evidence" value="ECO:0007669"/>
    <property type="project" value="TreeGrafter"/>
</dbReference>